<dbReference type="InterPro" id="IPR016055">
    <property type="entry name" value="A-D-PHexomutase_a/b/a-I/II/III"/>
</dbReference>
<feature type="domain" description="Alpha-D-phosphohexomutase alpha/beta/alpha" evidence="9">
    <location>
        <begin position="49"/>
        <end position="186"/>
    </location>
</feature>
<proteinExistence type="inferred from homology"/>
<keyword evidence="4 7" id="KW-0479">Metal-binding</keyword>
<protein>
    <submittedName>
        <fullName evidence="12">Phosphoglucomutase</fullName>
    </submittedName>
</protein>
<dbReference type="Pfam" id="PF02880">
    <property type="entry name" value="PGM_PMM_III"/>
    <property type="match status" value="1"/>
</dbReference>
<dbReference type="RefSeq" id="WP_106292808.1">
    <property type="nucleotide sequence ID" value="NZ_PVTH01000004.1"/>
</dbReference>
<sequence length="578" mass="64073">MQELEPSVLNKINEWLEGSYDADTRQQIQQLLDEKAFTELTDSFYKDLQFGTGGLRGTMGPGSNRINKYTIGKATQGLANYLKKTYPSEKIKVAIAHDSRNNSDYFARVTAEVFSANGIYVYFFKELRPTPELSFAIRELGCKSGVMVTASHNPKEYNGYKAYGADGGQFVAPEDAKVLEEVFAIQSIDEVKFDRVEENIEMIAEEIDELYLEKIAKLSVSPDAIARQKDLKIVFSPIHGTGITLVPQALERFGFTNVNLVEKQIQPDGNFPTVIYPNPEEKEALTLALEKGVEVDADLIMATDPDADRIGIAVKNNEGEFILLNGNQTGSLLINYLLTAWEEKGLLTGKEYIVKTIVTSYLIDEIAKAKKVECYNTLTGFKYIGELMTRFKDEKVFIGGGEESYGYLIGDLVRDKDAVVSAAFIAEMTAYYKDQGSSLYDTLLNMYLQYGLYKEKLVSVTKKGKSGAEEIKAMMERFRNNPPATLGGSKVTTLKDYELRVSTDIASGTRSDIELPESDVLQFFTEDGSIISARPSGTEPKIKFYCSVKTSLADKAAYEAASAELDAKVDAIMADLGV</sequence>
<keyword evidence="6" id="KW-0413">Isomerase</keyword>
<feature type="domain" description="Alpha-D-phosphohexomutase alpha/beta/alpha" evidence="10">
    <location>
        <begin position="211"/>
        <end position="316"/>
    </location>
</feature>
<comment type="cofactor">
    <cofactor evidence="1">
        <name>Mg(2+)</name>
        <dbReference type="ChEBI" id="CHEBI:18420"/>
    </cofactor>
</comment>
<dbReference type="InterPro" id="IPR005845">
    <property type="entry name" value="A-D-PHexomutase_a/b/a-II"/>
</dbReference>
<dbReference type="AlphaFoldDB" id="A0A2T0U5N5"/>
<organism evidence="12 13">
    <name type="scientific">Arcticibacter pallidicorallinus</name>
    <dbReference type="NCBI Taxonomy" id="1259464"/>
    <lineage>
        <taxon>Bacteria</taxon>
        <taxon>Pseudomonadati</taxon>
        <taxon>Bacteroidota</taxon>
        <taxon>Sphingobacteriia</taxon>
        <taxon>Sphingobacteriales</taxon>
        <taxon>Sphingobacteriaceae</taxon>
        <taxon>Arcticibacter</taxon>
    </lineage>
</organism>
<dbReference type="PANTHER" id="PTHR45745">
    <property type="entry name" value="PHOSPHOMANNOMUTASE 45A"/>
    <property type="match status" value="1"/>
</dbReference>
<dbReference type="Pfam" id="PF02878">
    <property type="entry name" value="PGM_PMM_I"/>
    <property type="match status" value="1"/>
</dbReference>
<evidence type="ECO:0000256" key="2">
    <source>
        <dbReference type="ARBA" id="ARBA00010231"/>
    </source>
</evidence>
<evidence type="ECO:0000259" key="10">
    <source>
        <dbReference type="Pfam" id="PF02879"/>
    </source>
</evidence>
<dbReference type="EMBL" id="PVTH01000004">
    <property type="protein sequence ID" value="PRY53233.1"/>
    <property type="molecule type" value="Genomic_DNA"/>
</dbReference>
<name>A0A2T0U5N5_9SPHI</name>
<evidence type="ECO:0000256" key="4">
    <source>
        <dbReference type="ARBA" id="ARBA00022723"/>
    </source>
</evidence>
<evidence type="ECO:0000313" key="13">
    <source>
        <dbReference type="Proteomes" id="UP000238034"/>
    </source>
</evidence>
<dbReference type="GO" id="GO:0000287">
    <property type="term" value="F:magnesium ion binding"/>
    <property type="evidence" value="ECO:0007669"/>
    <property type="project" value="InterPro"/>
</dbReference>
<dbReference type="Proteomes" id="UP000238034">
    <property type="component" value="Unassembled WGS sequence"/>
</dbReference>
<dbReference type="GO" id="GO:0006166">
    <property type="term" value="P:purine ribonucleoside salvage"/>
    <property type="evidence" value="ECO:0007669"/>
    <property type="project" value="TreeGrafter"/>
</dbReference>
<evidence type="ECO:0000256" key="7">
    <source>
        <dbReference type="RuleBase" id="RU004326"/>
    </source>
</evidence>
<dbReference type="InterPro" id="IPR005841">
    <property type="entry name" value="Alpha-D-phosphohexomutase_SF"/>
</dbReference>
<evidence type="ECO:0000313" key="12">
    <source>
        <dbReference type="EMBL" id="PRY53233.1"/>
    </source>
</evidence>
<evidence type="ECO:0000259" key="8">
    <source>
        <dbReference type="Pfam" id="PF00408"/>
    </source>
</evidence>
<dbReference type="PANTHER" id="PTHR45745:SF1">
    <property type="entry name" value="PHOSPHOGLUCOMUTASE 2B-RELATED"/>
    <property type="match status" value="1"/>
</dbReference>
<reference evidence="12 13" key="1">
    <citation type="submission" date="2018-03" db="EMBL/GenBank/DDBJ databases">
        <title>Genomic Encyclopedia of Type Strains, Phase III (KMG-III): the genomes of soil and plant-associated and newly described type strains.</title>
        <authorList>
            <person name="Whitman W."/>
        </authorList>
    </citation>
    <scope>NUCLEOTIDE SEQUENCE [LARGE SCALE GENOMIC DNA]</scope>
    <source>
        <strain evidence="12 13">CGMCC 1.9313</strain>
    </source>
</reference>
<dbReference type="InterPro" id="IPR016066">
    <property type="entry name" value="A-D-PHexomutase_CS"/>
</dbReference>
<dbReference type="GO" id="GO:0008973">
    <property type="term" value="F:phosphopentomutase activity"/>
    <property type="evidence" value="ECO:0007669"/>
    <property type="project" value="TreeGrafter"/>
</dbReference>
<evidence type="ECO:0000259" key="9">
    <source>
        <dbReference type="Pfam" id="PF02878"/>
    </source>
</evidence>
<evidence type="ECO:0000256" key="5">
    <source>
        <dbReference type="ARBA" id="ARBA00022842"/>
    </source>
</evidence>
<evidence type="ECO:0000259" key="11">
    <source>
        <dbReference type="Pfam" id="PF02880"/>
    </source>
</evidence>
<accession>A0A2T0U5N5</accession>
<keyword evidence="3" id="KW-0597">Phosphoprotein</keyword>
<evidence type="ECO:0000256" key="6">
    <source>
        <dbReference type="ARBA" id="ARBA00023235"/>
    </source>
</evidence>
<dbReference type="OrthoDB" id="9806956at2"/>
<gene>
    <name evidence="12" type="ORF">B0I27_104243</name>
</gene>
<dbReference type="Gene3D" id="3.40.120.10">
    <property type="entry name" value="Alpha-D-Glucose-1,6-Bisphosphate, subunit A, domain 3"/>
    <property type="match status" value="3"/>
</dbReference>
<dbReference type="GO" id="GO:0005975">
    <property type="term" value="P:carbohydrate metabolic process"/>
    <property type="evidence" value="ECO:0007669"/>
    <property type="project" value="InterPro"/>
</dbReference>
<dbReference type="InterPro" id="IPR036900">
    <property type="entry name" value="A-D-PHexomutase_C_sf"/>
</dbReference>
<dbReference type="Gene3D" id="3.30.310.50">
    <property type="entry name" value="Alpha-D-phosphohexomutase, C-terminal domain"/>
    <property type="match status" value="1"/>
</dbReference>
<comment type="caution">
    <text evidence="12">The sequence shown here is derived from an EMBL/GenBank/DDBJ whole genome shotgun (WGS) entry which is preliminary data.</text>
</comment>
<dbReference type="Pfam" id="PF02879">
    <property type="entry name" value="PGM_PMM_II"/>
    <property type="match status" value="1"/>
</dbReference>
<dbReference type="InterPro" id="IPR005843">
    <property type="entry name" value="A-D-PHexomutase_C"/>
</dbReference>
<feature type="domain" description="Alpha-D-phosphohexomutase alpha/beta/alpha" evidence="11">
    <location>
        <begin position="325"/>
        <end position="445"/>
    </location>
</feature>
<keyword evidence="5 7" id="KW-0460">Magnesium</keyword>
<dbReference type="Pfam" id="PF00408">
    <property type="entry name" value="PGM_PMM_IV"/>
    <property type="match status" value="1"/>
</dbReference>
<dbReference type="InterPro" id="IPR005844">
    <property type="entry name" value="A-D-PHexomutase_a/b/a-I"/>
</dbReference>
<evidence type="ECO:0000256" key="1">
    <source>
        <dbReference type="ARBA" id="ARBA00001946"/>
    </source>
</evidence>
<evidence type="ECO:0000256" key="3">
    <source>
        <dbReference type="ARBA" id="ARBA00022553"/>
    </source>
</evidence>
<keyword evidence="13" id="KW-1185">Reference proteome</keyword>
<dbReference type="SUPFAM" id="SSF55957">
    <property type="entry name" value="Phosphoglucomutase, C-terminal domain"/>
    <property type="match status" value="1"/>
</dbReference>
<dbReference type="SUPFAM" id="SSF53738">
    <property type="entry name" value="Phosphoglucomutase, first 3 domains"/>
    <property type="match status" value="3"/>
</dbReference>
<dbReference type="PRINTS" id="PR00509">
    <property type="entry name" value="PGMPMM"/>
</dbReference>
<dbReference type="CDD" id="cd05799">
    <property type="entry name" value="PGM2"/>
    <property type="match status" value="1"/>
</dbReference>
<dbReference type="InterPro" id="IPR005846">
    <property type="entry name" value="A-D-PHexomutase_a/b/a-III"/>
</dbReference>
<feature type="domain" description="Alpha-D-phosphohexomutase C-terminal" evidence="8">
    <location>
        <begin position="517"/>
        <end position="560"/>
    </location>
</feature>
<dbReference type="PROSITE" id="PS00710">
    <property type="entry name" value="PGM_PMM"/>
    <property type="match status" value="1"/>
</dbReference>
<comment type="similarity">
    <text evidence="2 7">Belongs to the phosphohexose mutase family.</text>
</comment>